<proteinExistence type="predicted"/>
<name>A0A0E3M953_CLOSL</name>
<accession>A0A0E3M953</accession>
<evidence type="ECO:0000313" key="2">
    <source>
        <dbReference type="EMBL" id="AKA69194.1"/>
    </source>
</evidence>
<dbReference type="PANTHER" id="PTHR30354:SF9">
    <property type="entry name" value="GNT-II SYSTEM L-IDONATE TRANSPORTER"/>
    <property type="match status" value="1"/>
</dbReference>
<dbReference type="Pfam" id="PF02447">
    <property type="entry name" value="GntP_permease"/>
    <property type="match status" value="1"/>
</dbReference>
<feature type="transmembrane region" description="Helical" evidence="1">
    <location>
        <begin position="350"/>
        <end position="370"/>
    </location>
</feature>
<feature type="transmembrane region" description="Helical" evidence="1">
    <location>
        <begin position="222"/>
        <end position="246"/>
    </location>
</feature>
<keyword evidence="1" id="KW-1133">Transmembrane helix</keyword>
<feature type="transmembrane region" description="Helical" evidence="1">
    <location>
        <begin position="175"/>
        <end position="194"/>
    </location>
</feature>
<feature type="transmembrane region" description="Helical" evidence="1">
    <location>
        <begin position="258"/>
        <end position="279"/>
    </location>
</feature>
<dbReference type="Proteomes" id="UP000033115">
    <property type="component" value="Chromosome"/>
</dbReference>
<dbReference type="PIRSF" id="PIRSF002746">
    <property type="entry name" value="Gluconate_transporter"/>
    <property type="match status" value="1"/>
</dbReference>
<sequence>MPLLIVAMGVVVLLFLMITLKVNGFISLVFVSLMVGIAEGMPASKVLTSIQNGVGGTLGSLALILGFGAMLGKLIADTGAAQKIATTLINKFGKKNIQWALVITGFIVGLTMFYEVGFVLLIPLVFTVAASTELPLLYVGVPMAAALSVTHCFLPPHPGPTAIAAIYNANISMTLVYGIIIAVPTVIIAGPIFSKFLKRFEKEPPKGLYNPKIFKEEELPSFAISVFTAIIPVILMTLAAVCEMTLPKTSGLRQVFEFLGSPVMAMFIAVIVGIFTLGINRGQKVAEVMAMLEESISGIAMILLIIAGGGALKQVLVDSGVSKYIAVLMSGTHMSPLLLAWLVAAILRLTLGSATVASMTTAGIVLPIIATSHANPALMVLATGAGSVIFSHVNDPGFWMFKEYFNLSVGETLSSWSILETLISVLGLIGVLILGMFV</sequence>
<feature type="transmembrane region" description="Helical" evidence="1">
    <location>
        <begin position="377"/>
        <end position="393"/>
    </location>
</feature>
<keyword evidence="1" id="KW-0812">Transmembrane</keyword>
<feature type="transmembrane region" description="Helical" evidence="1">
    <location>
        <begin position="12"/>
        <end position="38"/>
    </location>
</feature>
<dbReference type="EMBL" id="CP009933">
    <property type="protein sequence ID" value="AKA69194.1"/>
    <property type="molecule type" value="Genomic_DNA"/>
</dbReference>
<feature type="transmembrane region" description="Helical" evidence="1">
    <location>
        <begin position="295"/>
        <end position="312"/>
    </location>
</feature>
<organism evidence="2 3">
    <name type="scientific">Clostridium scatologenes</name>
    <dbReference type="NCBI Taxonomy" id="1548"/>
    <lineage>
        <taxon>Bacteria</taxon>
        <taxon>Bacillati</taxon>
        <taxon>Bacillota</taxon>
        <taxon>Clostridia</taxon>
        <taxon>Eubacteriales</taxon>
        <taxon>Clostridiaceae</taxon>
        <taxon>Clostridium</taxon>
    </lineage>
</organism>
<feature type="transmembrane region" description="Helical" evidence="1">
    <location>
        <begin position="97"/>
        <end position="130"/>
    </location>
</feature>
<dbReference type="NCBIfam" id="TIGR00791">
    <property type="entry name" value="gntP"/>
    <property type="match status" value="1"/>
</dbReference>
<feature type="transmembrane region" description="Helical" evidence="1">
    <location>
        <begin position="58"/>
        <end position="76"/>
    </location>
</feature>
<dbReference type="HOGENOM" id="CLU_027949_0_0_9"/>
<feature type="transmembrane region" description="Helical" evidence="1">
    <location>
        <begin position="324"/>
        <end position="344"/>
    </location>
</feature>
<reference evidence="2 3" key="1">
    <citation type="journal article" date="2015" name="J. Biotechnol.">
        <title>Complete genome sequence of a malodorant-producing acetogen, Clostridium scatologenes ATCC 25775(T).</title>
        <authorList>
            <person name="Zhu Z."/>
            <person name="Guo T."/>
            <person name="Zheng H."/>
            <person name="Song T."/>
            <person name="Ouyang P."/>
            <person name="Xie J."/>
        </authorList>
    </citation>
    <scope>NUCLEOTIDE SEQUENCE [LARGE SCALE GENOMIC DNA]</scope>
    <source>
        <strain evidence="2 3">ATCC 25775</strain>
    </source>
</reference>
<dbReference type="STRING" id="1548.CSCA_2069"/>
<feature type="transmembrane region" description="Helical" evidence="1">
    <location>
        <begin position="413"/>
        <end position="437"/>
    </location>
</feature>
<dbReference type="GO" id="GO:0015128">
    <property type="term" value="F:gluconate transmembrane transporter activity"/>
    <property type="evidence" value="ECO:0007669"/>
    <property type="project" value="InterPro"/>
</dbReference>
<evidence type="ECO:0000313" key="3">
    <source>
        <dbReference type="Proteomes" id="UP000033115"/>
    </source>
</evidence>
<dbReference type="RefSeq" id="WP_029162979.1">
    <property type="nucleotide sequence ID" value="NZ_CP009933.1"/>
</dbReference>
<dbReference type="GO" id="GO:0005886">
    <property type="term" value="C:plasma membrane"/>
    <property type="evidence" value="ECO:0007669"/>
    <property type="project" value="TreeGrafter"/>
</dbReference>
<dbReference type="PANTHER" id="PTHR30354">
    <property type="entry name" value="GNT FAMILY GLUCONATE TRANSPORTER"/>
    <property type="match status" value="1"/>
</dbReference>
<keyword evidence="1" id="KW-0472">Membrane</keyword>
<dbReference type="AlphaFoldDB" id="A0A0E3M953"/>
<dbReference type="InterPro" id="IPR003474">
    <property type="entry name" value="Glcn_transporter"/>
</dbReference>
<protein>
    <submittedName>
        <fullName evidence="2">High affinity gluconate/L-idonate permease</fullName>
    </submittedName>
</protein>
<evidence type="ECO:0000256" key="1">
    <source>
        <dbReference type="SAM" id="Phobius"/>
    </source>
</evidence>
<dbReference type="KEGG" id="csq:CSCA_2069"/>
<feature type="transmembrane region" description="Helical" evidence="1">
    <location>
        <begin position="136"/>
        <end position="154"/>
    </location>
</feature>
<keyword evidence="3" id="KW-1185">Reference proteome</keyword>
<gene>
    <name evidence="2" type="ORF">CSCA_2069</name>
</gene>
<dbReference type="GO" id="GO:0015568">
    <property type="term" value="F:L-idonate transmembrane transporter activity"/>
    <property type="evidence" value="ECO:0007669"/>
    <property type="project" value="TreeGrafter"/>
</dbReference>